<dbReference type="GO" id="GO:0008967">
    <property type="term" value="F:phosphoglycolate phosphatase activity"/>
    <property type="evidence" value="ECO:0007669"/>
    <property type="project" value="TreeGrafter"/>
</dbReference>
<dbReference type="PANTHER" id="PTHR43434">
    <property type="entry name" value="PHOSPHOGLYCOLATE PHOSPHATASE"/>
    <property type="match status" value="1"/>
</dbReference>
<dbReference type="SFLD" id="SFLDS00003">
    <property type="entry name" value="Haloacid_Dehalogenase"/>
    <property type="match status" value="1"/>
</dbReference>
<proteinExistence type="predicted"/>
<reference evidence="1" key="1">
    <citation type="submission" date="2018-05" db="EMBL/GenBank/DDBJ databases">
        <authorList>
            <person name="Lanie J.A."/>
            <person name="Ng W.-L."/>
            <person name="Kazmierczak K.M."/>
            <person name="Andrzejewski T.M."/>
            <person name="Davidsen T.M."/>
            <person name="Wayne K.J."/>
            <person name="Tettelin H."/>
            <person name="Glass J.I."/>
            <person name="Rusch D."/>
            <person name="Podicherti R."/>
            <person name="Tsui H.-C.T."/>
            <person name="Winkler M.E."/>
        </authorList>
    </citation>
    <scope>NUCLEOTIDE SEQUENCE</scope>
</reference>
<dbReference type="SUPFAM" id="SSF56784">
    <property type="entry name" value="HAD-like"/>
    <property type="match status" value="1"/>
</dbReference>
<organism evidence="1">
    <name type="scientific">marine metagenome</name>
    <dbReference type="NCBI Taxonomy" id="408172"/>
    <lineage>
        <taxon>unclassified sequences</taxon>
        <taxon>metagenomes</taxon>
        <taxon>ecological metagenomes</taxon>
    </lineage>
</organism>
<dbReference type="PANTHER" id="PTHR43434:SF1">
    <property type="entry name" value="PHOSPHOGLYCOLATE PHOSPHATASE"/>
    <property type="match status" value="1"/>
</dbReference>
<dbReference type="Gene3D" id="1.10.150.240">
    <property type="entry name" value="Putative phosphatase, domain 2"/>
    <property type="match status" value="1"/>
</dbReference>
<evidence type="ECO:0008006" key="2">
    <source>
        <dbReference type="Google" id="ProtNLM"/>
    </source>
</evidence>
<dbReference type="InterPro" id="IPR036412">
    <property type="entry name" value="HAD-like_sf"/>
</dbReference>
<dbReference type="Gene3D" id="3.40.50.1000">
    <property type="entry name" value="HAD superfamily/HAD-like"/>
    <property type="match status" value="1"/>
</dbReference>
<dbReference type="InterPro" id="IPR041492">
    <property type="entry name" value="HAD_2"/>
</dbReference>
<accession>A0A381SKP3</accession>
<dbReference type="InterPro" id="IPR023214">
    <property type="entry name" value="HAD_sf"/>
</dbReference>
<dbReference type="Pfam" id="PF13419">
    <property type="entry name" value="HAD_2"/>
    <property type="match status" value="1"/>
</dbReference>
<evidence type="ECO:0000313" key="1">
    <source>
        <dbReference type="EMBL" id="SVA04566.1"/>
    </source>
</evidence>
<dbReference type="SFLD" id="SFLDG01129">
    <property type="entry name" value="C1.5:_HAD__Beta-PGM__Phosphata"/>
    <property type="match status" value="1"/>
</dbReference>
<dbReference type="EMBL" id="UINC01003239">
    <property type="protein sequence ID" value="SVA04566.1"/>
    <property type="molecule type" value="Genomic_DNA"/>
</dbReference>
<name>A0A381SKP3_9ZZZZ</name>
<sequence length="223" mass="26064">MNNFAQYKHIIWDWNGTLLNDGWLFVEVMNIVLKRRKMKAITLESYREIFGFPVKDYYIKLGFDFDRESFENSGLEFIKEYEKNCFKAKLYPQVIPLLNELQKLGISHSILSAQHQILLDDLTQYYKIRNQFIGIIGLDNHYAHSKVENGVNWIKQLEMNPKEILMIGDTDHDFEVAIAMGVDCVLLSHGHNCISRLQNTGAMVINDLMELSELFKIELNEIK</sequence>
<protein>
    <recommendedName>
        <fullName evidence="2">Phosphoglycolate phosphatase</fullName>
    </recommendedName>
</protein>
<dbReference type="GO" id="GO:0005829">
    <property type="term" value="C:cytosol"/>
    <property type="evidence" value="ECO:0007669"/>
    <property type="project" value="TreeGrafter"/>
</dbReference>
<dbReference type="GO" id="GO:0006281">
    <property type="term" value="P:DNA repair"/>
    <property type="evidence" value="ECO:0007669"/>
    <property type="project" value="TreeGrafter"/>
</dbReference>
<dbReference type="AlphaFoldDB" id="A0A381SKP3"/>
<dbReference type="InterPro" id="IPR050155">
    <property type="entry name" value="HAD-like_hydrolase_sf"/>
</dbReference>
<dbReference type="InterPro" id="IPR023198">
    <property type="entry name" value="PGP-like_dom2"/>
</dbReference>
<gene>
    <name evidence="1" type="ORF">METZ01_LOCUS57420</name>
</gene>